<dbReference type="InterPro" id="IPR002156">
    <property type="entry name" value="RNaseH_domain"/>
</dbReference>
<organism evidence="3 4">
    <name type="scientific">Dipteronia sinensis</name>
    <dbReference type="NCBI Taxonomy" id="43782"/>
    <lineage>
        <taxon>Eukaryota</taxon>
        <taxon>Viridiplantae</taxon>
        <taxon>Streptophyta</taxon>
        <taxon>Embryophyta</taxon>
        <taxon>Tracheophyta</taxon>
        <taxon>Spermatophyta</taxon>
        <taxon>Magnoliopsida</taxon>
        <taxon>eudicotyledons</taxon>
        <taxon>Gunneridae</taxon>
        <taxon>Pentapetalae</taxon>
        <taxon>rosids</taxon>
        <taxon>malvids</taxon>
        <taxon>Sapindales</taxon>
        <taxon>Sapindaceae</taxon>
        <taxon>Hippocastanoideae</taxon>
        <taxon>Acereae</taxon>
        <taxon>Dipteronia</taxon>
    </lineage>
</organism>
<comment type="caution">
    <text evidence="3">The sequence shown here is derived from an EMBL/GenBank/DDBJ whole genome shotgun (WGS) entry which is preliminary data.</text>
</comment>
<reference evidence="3" key="1">
    <citation type="journal article" date="2023" name="Plant J.">
        <title>Genome sequences and population genomics provide insights into the demographic history, inbreeding, and mutation load of two 'living fossil' tree species of Dipteronia.</title>
        <authorList>
            <person name="Feng Y."/>
            <person name="Comes H.P."/>
            <person name="Chen J."/>
            <person name="Zhu S."/>
            <person name="Lu R."/>
            <person name="Zhang X."/>
            <person name="Li P."/>
            <person name="Qiu J."/>
            <person name="Olsen K.M."/>
            <person name="Qiu Y."/>
        </authorList>
    </citation>
    <scope>NUCLEOTIDE SEQUENCE</scope>
    <source>
        <strain evidence="3">NBL</strain>
    </source>
</reference>
<dbReference type="GO" id="GO:0003676">
    <property type="term" value="F:nucleic acid binding"/>
    <property type="evidence" value="ECO:0007669"/>
    <property type="project" value="InterPro"/>
</dbReference>
<evidence type="ECO:0000313" key="3">
    <source>
        <dbReference type="EMBL" id="KAK3211741.1"/>
    </source>
</evidence>
<dbReference type="Pfam" id="PF13456">
    <property type="entry name" value="RVT_3"/>
    <property type="match status" value="1"/>
</dbReference>
<dbReference type="Proteomes" id="UP001281410">
    <property type="component" value="Unassembled WGS sequence"/>
</dbReference>
<feature type="domain" description="RNase H type-1" evidence="2">
    <location>
        <begin position="114"/>
        <end position="216"/>
    </location>
</feature>
<dbReference type="CDD" id="cd06222">
    <property type="entry name" value="RNase_H_like"/>
    <property type="match status" value="1"/>
</dbReference>
<feature type="chain" id="PRO_5042242690" description="RNase H type-1 domain-containing protein" evidence="1">
    <location>
        <begin position="20"/>
        <end position="240"/>
    </location>
</feature>
<dbReference type="GO" id="GO:0004523">
    <property type="term" value="F:RNA-DNA hybrid ribonuclease activity"/>
    <property type="evidence" value="ECO:0007669"/>
    <property type="project" value="InterPro"/>
</dbReference>
<accession>A0AAE0ADR8</accession>
<dbReference type="PANTHER" id="PTHR33116:SF86">
    <property type="entry name" value="REVERSE TRANSCRIPTASE DOMAIN-CONTAINING PROTEIN"/>
    <property type="match status" value="1"/>
</dbReference>
<name>A0AAE0ADR8_9ROSI</name>
<protein>
    <recommendedName>
        <fullName evidence="2">RNase H type-1 domain-containing protein</fullName>
    </recommendedName>
</protein>
<evidence type="ECO:0000259" key="2">
    <source>
        <dbReference type="Pfam" id="PF13456"/>
    </source>
</evidence>
<gene>
    <name evidence="3" type="ORF">Dsin_016447</name>
</gene>
<dbReference type="EMBL" id="JANJYJ010000005">
    <property type="protein sequence ID" value="KAK3211741.1"/>
    <property type="molecule type" value="Genomic_DNA"/>
</dbReference>
<keyword evidence="4" id="KW-1185">Reference proteome</keyword>
<dbReference type="PANTHER" id="PTHR33116">
    <property type="entry name" value="REVERSE TRANSCRIPTASE ZINC-BINDING DOMAIN-CONTAINING PROTEIN-RELATED-RELATED"/>
    <property type="match status" value="1"/>
</dbReference>
<dbReference type="AlphaFoldDB" id="A0AAE0ADR8"/>
<dbReference type="InterPro" id="IPR044730">
    <property type="entry name" value="RNase_H-like_dom_plant"/>
</dbReference>
<proteinExistence type="predicted"/>
<sequence length="240" mass="27165">MYMMSIFQLLVGLCKDLGALISEFWYDSRDGKWKISWIKWDDLCLPKSCGGLGFKDLHMFNQSLLVKQAWRTLKCPDSLAAKVFKAKYFKRNDFLQASLKYGCSHTWRSIILWLRDISGKIVVDVSKPITDNFTAEIGEFLAIREGLLMVKNHNLHIYSAEVDASAVASTLNSSSFDLCYASFVINNIKALLKEIGVLKCQAIPRSGNRLAHNFASLVSSSIKENFWLNISISCIFPLCE</sequence>
<feature type="signal peptide" evidence="1">
    <location>
        <begin position="1"/>
        <end position="19"/>
    </location>
</feature>
<evidence type="ECO:0000313" key="4">
    <source>
        <dbReference type="Proteomes" id="UP001281410"/>
    </source>
</evidence>
<evidence type="ECO:0000256" key="1">
    <source>
        <dbReference type="SAM" id="SignalP"/>
    </source>
</evidence>
<keyword evidence="1" id="KW-0732">Signal</keyword>